<protein>
    <submittedName>
        <fullName evidence="2">Uncharacterized protein</fullName>
    </submittedName>
</protein>
<feature type="region of interest" description="Disordered" evidence="1">
    <location>
        <begin position="327"/>
        <end position="347"/>
    </location>
</feature>
<evidence type="ECO:0000313" key="3">
    <source>
        <dbReference type="Proteomes" id="UP001437256"/>
    </source>
</evidence>
<accession>A0ABR2ZPL7</accession>
<gene>
    <name evidence="2" type="ORF">AAF712_010175</name>
</gene>
<organism evidence="2 3">
    <name type="scientific">Marasmius tenuissimus</name>
    <dbReference type="NCBI Taxonomy" id="585030"/>
    <lineage>
        <taxon>Eukaryota</taxon>
        <taxon>Fungi</taxon>
        <taxon>Dikarya</taxon>
        <taxon>Basidiomycota</taxon>
        <taxon>Agaricomycotina</taxon>
        <taxon>Agaricomycetes</taxon>
        <taxon>Agaricomycetidae</taxon>
        <taxon>Agaricales</taxon>
        <taxon>Marasmiineae</taxon>
        <taxon>Marasmiaceae</taxon>
        <taxon>Marasmius</taxon>
    </lineage>
</organism>
<evidence type="ECO:0000313" key="2">
    <source>
        <dbReference type="EMBL" id="KAL0062954.1"/>
    </source>
</evidence>
<reference evidence="2 3" key="1">
    <citation type="submission" date="2024-05" db="EMBL/GenBank/DDBJ databases">
        <title>A draft genome resource for the thread blight pathogen Marasmius tenuissimus strain MS-2.</title>
        <authorList>
            <person name="Yulfo-Soto G.E."/>
            <person name="Baruah I.K."/>
            <person name="Amoako-Attah I."/>
            <person name="Bukari Y."/>
            <person name="Meinhardt L.W."/>
            <person name="Bailey B.A."/>
            <person name="Cohen S.P."/>
        </authorList>
    </citation>
    <scope>NUCLEOTIDE SEQUENCE [LARGE SCALE GENOMIC DNA]</scope>
    <source>
        <strain evidence="2 3">MS-2</strain>
    </source>
</reference>
<comment type="caution">
    <text evidence="2">The sequence shown here is derived from an EMBL/GenBank/DDBJ whole genome shotgun (WGS) entry which is preliminary data.</text>
</comment>
<name>A0ABR2ZPL7_9AGAR</name>
<sequence>MANNRRTSKEHVKSYETYLFKYYSQSSSLYRALQNKPIQHMAGHFGECLASMGPAHAYQTSAFERVNGLLQDINTNGKIGEMEATFLNHYSEAAMLAGILASDTATRDSAEEVIRQHERHNAKKSLSSAMMHEDLSVGDGVRGRRILLGSEALANVAELFGLEEHSLEAEWSLFPTVVLDSVEYVASGGNRTTVPGSYVMLHHHSPSDSSTTLFSSSQVRAALIIHIFRDRNHNLRVTYRLFNTSISLEQDVYRELDMGHLTSRALEEPLYVTEVKNIVCPCVATEMDILGQCVMHILPYDRKCPPFGMVSHSKIRQADQLEAVSGELDSGELDSEHEHRPKRKRYV</sequence>
<keyword evidence="3" id="KW-1185">Reference proteome</keyword>
<evidence type="ECO:0000256" key="1">
    <source>
        <dbReference type="SAM" id="MobiDB-lite"/>
    </source>
</evidence>
<proteinExistence type="predicted"/>
<dbReference type="Proteomes" id="UP001437256">
    <property type="component" value="Unassembled WGS sequence"/>
</dbReference>
<dbReference type="EMBL" id="JBBXMP010000091">
    <property type="protein sequence ID" value="KAL0062954.1"/>
    <property type="molecule type" value="Genomic_DNA"/>
</dbReference>